<dbReference type="SUPFAM" id="SSF55781">
    <property type="entry name" value="GAF domain-like"/>
    <property type="match status" value="1"/>
</dbReference>
<dbReference type="PROSITE" id="PS50125">
    <property type="entry name" value="GUANYLATE_CYCLASE_2"/>
    <property type="match status" value="1"/>
</dbReference>
<dbReference type="Gene3D" id="3.30.450.20">
    <property type="entry name" value="PAS domain"/>
    <property type="match status" value="1"/>
</dbReference>
<dbReference type="InterPro" id="IPR001054">
    <property type="entry name" value="A/G_cyclase"/>
</dbReference>
<accession>A0A841R6E9</accession>
<dbReference type="Pfam" id="PF00211">
    <property type="entry name" value="Guanylate_cyc"/>
    <property type="match status" value="1"/>
</dbReference>
<dbReference type="InterPro" id="IPR029787">
    <property type="entry name" value="Nucleotide_cyclase"/>
</dbReference>
<dbReference type="Gene3D" id="3.30.70.1230">
    <property type="entry name" value="Nucleotide cyclase"/>
    <property type="match status" value="1"/>
</dbReference>
<keyword evidence="3" id="KW-1185">Reference proteome</keyword>
<dbReference type="SUPFAM" id="SSF55073">
    <property type="entry name" value="Nucleotide cyclase"/>
    <property type="match status" value="1"/>
</dbReference>
<evidence type="ECO:0000313" key="3">
    <source>
        <dbReference type="Proteomes" id="UP000587760"/>
    </source>
</evidence>
<dbReference type="CDD" id="cd07302">
    <property type="entry name" value="CHD"/>
    <property type="match status" value="1"/>
</dbReference>
<name>A0A841R6E9_9SPIO</name>
<dbReference type="GO" id="GO:0035556">
    <property type="term" value="P:intracellular signal transduction"/>
    <property type="evidence" value="ECO:0007669"/>
    <property type="project" value="InterPro"/>
</dbReference>
<dbReference type="SUPFAM" id="SSF55785">
    <property type="entry name" value="PYP-like sensor domain (PAS domain)"/>
    <property type="match status" value="1"/>
</dbReference>
<reference evidence="2 3" key="1">
    <citation type="submission" date="2020-08" db="EMBL/GenBank/DDBJ databases">
        <title>Genomic Encyclopedia of Type Strains, Phase IV (KMG-IV): sequencing the most valuable type-strain genomes for metagenomic binning, comparative biology and taxonomic classification.</title>
        <authorList>
            <person name="Goeker M."/>
        </authorList>
    </citation>
    <scope>NUCLEOTIDE SEQUENCE [LARGE SCALE GENOMIC DNA]</scope>
    <source>
        <strain evidence="2 3">DSM 2461</strain>
    </source>
</reference>
<dbReference type="PANTHER" id="PTHR43081:SF1">
    <property type="entry name" value="ADENYLATE CYCLASE, TERMINAL-DIFFERENTIATION SPECIFIC"/>
    <property type="match status" value="1"/>
</dbReference>
<dbReference type="InterPro" id="IPR035965">
    <property type="entry name" value="PAS-like_dom_sf"/>
</dbReference>
<organism evidence="2 3">
    <name type="scientific">Spirochaeta isovalerica</name>
    <dbReference type="NCBI Taxonomy" id="150"/>
    <lineage>
        <taxon>Bacteria</taxon>
        <taxon>Pseudomonadati</taxon>
        <taxon>Spirochaetota</taxon>
        <taxon>Spirochaetia</taxon>
        <taxon>Spirochaetales</taxon>
        <taxon>Spirochaetaceae</taxon>
        <taxon>Spirochaeta</taxon>
    </lineage>
</organism>
<dbReference type="RefSeq" id="WP_184742900.1">
    <property type="nucleotide sequence ID" value="NZ_JACHGJ010000001.1"/>
</dbReference>
<dbReference type="SMART" id="SM00091">
    <property type="entry name" value="PAS"/>
    <property type="match status" value="1"/>
</dbReference>
<comment type="caution">
    <text evidence="2">The sequence shown here is derived from an EMBL/GenBank/DDBJ whole genome shotgun (WGS) entry which is preliminary data.</text>
</comment>
<dbReference type="Proteomes" id="UP000587760">
    <property type="component" value="Unassembled WGS sequence"/>
</dbReference>
<dbReference type="Gene3D" id="3.30.450.40">
    <property type="match status" value="1"/>
</dbReference>
<dbReference type="InterPro" id="IPR029016">
    <property type="entry name" value="GAF-like_dom_sf"/>
</dbReference>
<feature type="domain" description="Guanylate cyclase" evidence="1">
    <location>
        <begin position="357"/>
        <end position="490"/>
    </location>
</feature>
<dbReference type="InterPro" id="IPR050697">
    <property type="entry name" value="Adenylyl/Guanylyl_Cyclase_3/4"/>
</dbReference>
<dbReference type="PANTHER" id="PTHR43081">
    <property type="entry name" value="ADENYLATE CYCLASE, TERMINAL-DIFFERENTIATION SPECIFIC-RELATED"/>
    <property type="match status" value="1"/>
</dbReference>
<dbReference type="CDD" id="cd00130">
    <property type="entry name" value="PAS"/>
    <property type="match status" value="1"/>
</dbReference>
<dbReference type="GO" id="GO:0004016">
    <property type="term" value="F:adenylate cyclase activity"/>
    <property type="evidence" value="ECO:0007669"/>
    <property type="project" value="UniProtKB-ARBA"/>
</dbReference>
<protein>
    <submittedName>
        <fullName evidence="2">Class 3 adenylate cyclase</fullName>
    </submittedName>
</protein>
<dbReference type="AlphaFoldDB" id="A0A841R6E9"/>
<sequence>MLRKNKKERLYSVKPQNPSIMDPIVKASRLMTRNMNFNDLVSVIVEQSLDVTRSDLSVFYAYNHKDSEDPDLTILYKRGRWAVEEKLSRDASLIDFIEESGETVIALKREKVDHFPEIYLAEEMKSAIALPLFTPDSRIGILILNSRTGNFYNNFRFQFLDSLSKMGSGMLSNALLFSAMKESYKKIQSMERYQENIFSSMTNILITFDSDGNLSYANREAVETLQLDDEMYGLHFTTLFKGRLSKSVLDAIEKSISEGRQFLGIAGIYRNAKSAGDMDFKLNLSPLMGIRGKKLGTVAIMTDETREQELQKQMSVVTEERRQIKDMFARYLSKDLVNNLLNKPELVKPGGAEKRATVLFADIRGYTSFSEGKDPAYIIEILNEYFNEAVEKVINNKGYIDKFIGDCIMAAWGVPMVSEEEDAINAVTCALEIQNLINSGKRQFFKGLASNLKVGIGMHSGYLVAGNLGSSRRMDYTIIGDTVNVAARLEGVAKAGEVIITADTRAMLGDHFKVEERTPVQVKGKAKPIHIFNVIERKG</sequence>
<dbReference type="InterPro" id="IPR000014">
    <property type="entry name" value="PAS"/>
</dbReference>
<dbReference type="SMART" id="SM00044">
    <property type="entry name" value="CYCc"/>
    <property type="match status" value="1"/>
</dbReference>
<dbReference type="EMBL" id="JACHGJ010000001">
    <property type="protein sequence ID" value="MBB6478747.1"/>
    <property type="molecule type" value="Genomic_DNA"/>
</dbReference>
<evidence type="ECO:0000313" key="2">
    <source>
        <dbReference type="EMBL" id="MBB6478747.1"/>
    </source>
</evidence>
<evidence type="ECO:0000259" key="1">
    <source>
        <dbReference type="PROSITE" id="PS50125"/>
    </source>
</evidence>
<dbReference type="GO" id="GO:0006171">
    <property type="term" value="P:cAMP biosynthetic process"/>
    <property type="evidence" value="ECO:0007669"/>
    <property type="project" value="TreeGrafter"/>
</dbReference>
<gene>
    <name evidence="2" type="ORF">HNR50_000380</name>
</gene>
<proteinExistence type="predicted"/>